<gene>
    <name evidence="1" type="ORF">BKH29_12250</name>
</gene>
<comment type="caution">
    <text evidence="1">The sequence shown here is derived from an EMBL/GenBank/DDBJ whole genome shotgun (WGS) entry which is preliminary data.</text>
</comment>
<accession>A0A1Q8V4R4</accession>
<evidence type="ECO:0008006" key="3">
    <source>
        <dbReference type="Google" id="ProtNLM"/>
    </source>
</evidence>
<evidence type="ECO:0000313" key="1">
    <source>
        <dbReference type="EMBL" id="OLO43030.1"/>
    </source>
</evidence>
<dbReference type="Proteomes" id="UP000186857">
    <property type="component" value="Unassembled WGS sequence"/>
</dbReference>
<protein>
    <recommendedName>
        <fullName evidence="3">IS1634 family transposase</fullName>
    </recommendedName>
</protein>
<proteinExistence type="predicted"/>
<dbReference type="AlphaFoldDB" id="A0A1Q8V4R4"/>
<evidence type="ECO:0000313" key="2">
    <source>
        <dbReference type="Proteomes" id="UP000186857"/>
    </source>
</evidence>
<dbReference type="EMBL" id="MSKJ01000037">
    <property type="protein sequence ID" value="OLO43030.1"/>
    <property type="molecule type" value="Genomic_DNA"/>
</dbReference>
<organism evidence="1 2">
    <name type="scientific">Actinomyces oris</name>
    <dbReference type="NCBI Taxonomy" id="544580"/>
    <lineage>
        <taxon>Bacteria</taxon>
        <taxon>Bacillati</taxon>
        <taxon>Actinomycetota</taxon>
        <taxon>Actinomycetes</taxon>
        <taxon>Actinomycetales</taxon>
        <taxon>Actinomycetaceae</taxon>
        <taxon>Actinomyces</taxon>
    </lineage>
</organism>
<sequence>MRKVKTASGATAVQIAVKEGRRDKVIEHLGSAHTEAELAALMEIGRHRIAPDQLALDLTPTPPAVSGLLTASAPVGTDAVVASKHSRLLWDVVHGVYTRLGLRNATGGDRAFEQMVVARLVESTTCKADTPRVLSEIGWPAPAHRNTLQACLARAQERGYRQAISQALFDHVTATRGLALCLQA</sequence>
<name>A0A1Q8V4R4_9ACTO</name>
<reference evidence="1 2" key="1">
    <citation type="submission" date="2016-12" db="EMBL/GenBank/DDBJ databases">
        <title>Genomic Comparison of strains in the 'Actinomyces naeslundii' Group.</title>
        <authorList>
            <person name="Mughal S.R."/>
            <person name="Do T."/>
            <person name="Gilbert S.C."/>
            <person name="Witherden E.A."/>
            <person name="Didelot X."/>
            <person name="Beighton D."/>
        </authorList>
    </citation>
    <scope>NUCLEOTIDE SEQUENCE [LARGE SCALE GENOMIC DNA]</scope>
    <source>
        <strain evidence="1 2">CCUG 33920</strain>
    </source>
</reference>